<protein>
    <submittedName>
        <fullName evidence="1">Uncharacterized protein</fullName>
    </submittedName>
</protein>
<keyword evidence="2" id="KW-1185">Reference proteome</keyword>
<evidence type="ECO:0000313" key="1">
    <source>
        <dbReference type="EMBL" id="CZT02073.1"/>
    </source>
</evidence>
<reference evidence="2" key="1">
    <citation type="submission" date="2016-03" db="EMBL/GenBank/DDBJ databases">
        <authorList>
            <person name="Guldener U."/>
        </authorList>
    </citation>
    <scope>NUCLEOTIDE SEQUENCE [LARGE SCALE GENOMIC DNA]</scope>
    <source>
        <strain evidence="2">04CH-RAC-A.6.1</strain>
    </source>
</reference>
<accession>A0A1E1KVA5</accession>
<evidence type="ECO:0000313" key="2">
    <source>
        <dbReference type="Proteomes" id="UP000178912"/>
    </source>
</evidence>
<dbReference type="EMBL" id="FJUX01000054">
    <property type="protein sequence ID" value="CZT02073.1"/>
    <property type="molecule type" value="Genomic_DNA"/>
</dbReference>
<name>A0A1E1KVA5_9HELO</name>
<dbReference type="AlphaFoldDB" id="A0A1E1KVA5"/>
<gene>
    <name evidence="1" type="ORF">RAG0_09400</name>
</gene>
<dbReference type="Proteomes" id="UP000178912">
    <property type="component" value="Unassembled WGS sequence"/>
</dbReference>
<proteinExistence type="predicted"/>
<sequence length="164" mass="18358">MAIPNQVKKYTSSITLHENDIPQDALQPIIAPLSPHPQPTQAEVQSSTIIKTPNLHTHALKNVTTLGFQPSTPPSRQPQSICTCLISDLKPAACMQAGMLQGGQNRQVQTTSTSKPRRCARELADKHRSLHSFRYRRRYLRNVDCGDKVMLEKKDKEKVSSFLS</sequence>
<organism evidence="1 2">
    <name type="scientific">Rhynchosporium agropyri</name>
    <dbReference type="NCBI Taxonomy" id="914238"/>
    <lineage>
        <taxon>Eukaryota</taxon>
        <taxon>Fungi</taxon>
        <taxon>Dikarya</taxon>
        <taxon>Ascomycota</taxon>
        <taxon>Pezizomycotina</taxon>
        <taxon>Leotiomycetes</taxon>
        <taxon>Helotiales</taxon>
        <taxon>Ploettnerulaceae</taxon>
        <taxon>Rhynchosporium</taxon>
    </lineage>
</organism>